<keyword evidence="2" id="KW-1185">Reference proteome</keyword>
<organism evidence="1 2">
    <name type="scientific">Nesterenkonia halotolerans</name>
    <dbReference type="NCBI Taxonomy" id="225325"/>
    <lineage>
        <taxon>Bacteria</taxon>
        <taxon>Bacillati</taxon>
        <taxon>Actinomycetota</taxon>
        <taxon>Actinomycetes</taxon>
        <taxon>Micrococcales</taxon>
        <taxon>Micrococcaceae</taxon>
        <taxon>Nesterenkonia</taxon>
    </lineage>
</organism>
<dbReference type="PANTHER" id="PTHR36848:SF2">
    <property type="entry name" value="SECRETED PROTEIN"/>
    <property type="match status" value="1"/>
</dbReference>
<dbReference type="InterPro" id="IPR053161">
    <property type="entry name" value="Ulvan_degrading_GH"/>
</dbReference>
<accession>A0ABR9J805</accession>
<protein>
    <recommendedName>
        <fullName evidence="3">Glycoside hydrolase</fullName>
    </recommendedName>
</protein>
<comment type="caution">
    <text evidence="1">The sequence shown here is derived from an EMBL/GenBank/DDBJ whole genome shotgun (WGS) entry which is preliminary data.</text>
</comment>
<dbReference type="Proteomes" id="UP000636579">
    <property type="component" value="Unassembled WGS sequence"/>
</dbReference>
<dbReference type="EMBL" id="JADBEE010000001">
    <property type="protein sequence ID" value="MBE1515035.1"/>
    <property type="molecule type" value="Genomic_DNA"/>
</dbReference>
<dbReference type="RefSeq" id="WP_192591710.1">
    <property type="nucleotide sequence ID" value="NZ_JADBEE010000001.1"/>
</dbReference>
<name>A0ABR9J805_9MICC</name>
<evidence type="ECO:0000313" key="2">
    <source>
        <dbReference type="Proteomes" id="UP000636579"/>
    </source>
</evidence>
<evidence type="ECO:0000313" key="1">
    <source>
        <dbReference type="EMBL" id="MBE1515035.1"/>
    </source>
</evidence>
<sequence>METQTGMMMSTVEMLHAGFREPDPAARPMMRWWWFGPDVQRGDLLRDLDDMAAAGLGGVECSFVYPMGSDSDTFLSETFLGDVQFAAEAAQDRDLRFDLTLGSGWPYGGPHIDESTASRCLHWERHEVLMQPQRIPIPHLWPRDEFIAGYIGEGTGAEPAENYVQLQREGDHLIVPAGRGPRVLLLAISRLSGQTLKRAASGAEGWVLDHMNPAAARAHIEAVAEPLVAAAGVHRLGTVFCDSLEVFNADWTGMLPREFEARRGYDPLPQLWRLTTNQEAGREFQADFHRTLTELVEENFIRVFGDWARSKGLSFRLQCYGQPPVTISSYRHADAFEGEGWGWDAITACRWASSAAQIYGRDVVSSETWTWNHSPSFRSTPLDILGEAHDHLLMGINQFFGHGWPNSPRPEASPSSSEPAELGRVFYASAALDSRNAWWDAAPSLWGTLHRLCWLMRQGGRLSQVGIYLPARDISTGFGDAGRVDLYKESRLHIGEELPHALRTAGLDFDLFDDDAAAVLDPARFPLVVLPHAVDIPAETFSWLHAVQNAGGVVLDLGGTAGLGEPVMDPQTVPDRLPSAAEVPVRLSGWADTESGTVGNETVAVTTRALDGARIHFVANTGQHPAAVTLHFAGEREGAGEGEGAPEGQAGPRVLERWDAETGAVREVRALTGGIDLELEPYEAAVFVEHEDPARLKMELVAAPGRRRETLRLGIEGWRVQFSDEHEPREVGLPHQWEQETSRSHFSGTATYTAEISVPEGADSVVLDLGEVRAHQLVDPEAAGLMEASFSAEVLPPVGAVARVLIDDQPVGLLWKTPYRLDLSAAVMPGRMHLLSLVVSNVTSHRLAADAGLPCMVAESHEAYGARFGIQTLDLALADVASGLLGEPVLSIT</sequence>
<reference evidence="1 2" key="1">
    <citation type="submission" date="2020-10" db="EMBL/GenBank/DDBJ databases">
        <title>Sequencing the genomes of 1000 actinobacteria strains.</title>
        <authorList>
            <person name="Klenk H.-P."/>
        </authorList>
    </citation>
    <scope>NUCLEOTIDE SEQUENCE [LARGE SCALE GENOMIC DNA]</scope>
    <source>
        <strain evidence="1 2">DSM 15474</strain>
    </source>
</reference>
<evidence type="ECO:0008006" key="3">
    <source>
        <dbReference type="Google" id="ProtNLM"/>
    </source>
</evidence>
<dbReference type="Pfam" id="PF17132">
    <property type="entry name" value="Glyco_hydro_106"/>
    <property type="match status" value="1"/>
</dbReference>
<proteinExistence type="predicted"/>
<dbReference type="PANTHER" id="PTHR36848">
    <property type="entry name" value="DNA-BINDING PROTEIN (PUTATIVE SECRETED PROTEIN)-RELATED"/>
    <property type="match status" value="1"/>
</dbReference>
<gene>
    <name evidence="1" type="ORF">H4W26_001790</name>
</gene>